<sequence>MPSGTITDTLADLDAQRASPVRGEALIGRRLNRGKSSRSYSRLLRATPCLVEFVLVGESLWHGPWQ</sequence>
<proteinExistence type="predicted"/>
<name>A0A7C5RTC7_THERO</name>
<reference evidence="1" key="1">
    <citation type="journal article" date="2020" name="mSystems">
        <title>Genome- and Community-Level Interaction Insights into Carbon Utilization and Element Cycling Functions of Hydrothermarchaeota in Hydrothermal Sediment.</title>
        <authorList>
            <person name="Zhou Z."/>
            <person name="Liu Y."/>
            <person name="Xu W."/>
            <person name="Pan J."/>
            <person name="Luo Z.H."/>
            <person name="Li M."/>
        </authorList>
    </citation>
    <scope>NUCLEOTIDE SEQUENCE [LARGE SCALE GENOMIC DNA]</scope>
    <source>
        <strain evidence="1">SpSt-1065</strain>
    </source>
</reference>
<comment type="caution">
    <text evidence="1">The sequence shown here is derived from an EMBL/GenBank/DDBJ whole genome shotgun (WGS) entry which is preliminary data.</text>
</comment>
<accession>A0A7C5RTC7</accession>
<dbReference type="AlphaFoldDB" id="A0A7C5RTC7"/>
<protein>
    <submittedName>
        <fullName evidence="1">Uncharacterized protein</fullName>
    </submittedName>
</protein>
<gene>
    <name evidence="1" type="ORF">ENM21_04030</name>
</gene>
<dbReference type="EMBL" id="DRWX01000189">
    <property type="protein sequence ID" value="HHM96363.1"/>
    <property type="molecule type" value="Genomic_DNA"/>
</dbReference>
<evidence type="ECO:0000313" key="1">
    <source>
        <dbReference type="EMBL" id="HHM96363.1"/>
    </source>
</evidence>
<organism evidence="1">
    <name type="scientific">Thermomicrobium roseum</name>
    <dbReference type="NCBI Taxonomy" id="500"/>
    <lineage>
        <taxon>Bacteria</taxon>
        <taxon>Pseudomonadati</taxon>
        <taxon>Thermomicrobiota</taxon>
        <taxon>Thermomicrobia</taxon>
        <taxon>Thermomicrobiales</taxon>
        <taxon>Thermomicrobiaceae</taxon>
        <taxon>Thermomicrobium</taxon>
    </lineage>
</organism>